<organism evidence="2 3">
    <name type="scientific">Datura stramonium</name>
    <name type="common">Jimsonweed</name>
    <name type="synonym">Common thornapple</name>
    <dbReference type="NCBI Taxonomy" id="4076"/>
    <lineage>
        <taxon>Eukaryota</taxon>
        <taxon>Viridiplantae</taxon>
        <taxon>Streptophyta</taxon>
        <taxon>Embryophyta</taxon>
        <taxon>Tracheophyta</taxon>
        <taxon>Spermatophyta</taxon>
        <taxon>Magnoliopsida</taxon>
        <taxon>eudicotyledons</taxon>
        <taxon>Gunneridae</taxon>
        <taxon>Pentapetalae</taxon>
        <taxon>asterids</taxon>
        <taxon>lamiids</taxon>
        <taxon>Solanales</taxon>
        <taxon>Solanaceae</taxon>
        <taxon>Solanoideae</taxon>
        <taxon>Datureae</taxon>
        <taxon>Datura</taxon>
    </lineage>
</organism>
<sequence length="325" mass="36525">MLALPNTSDCNDIGYSAGSSITAIRRITDDLRFSDLELELGAIQQPFQLDTIKRAREEEPMKFSQSSSLLMSKLSRTMRAYTMYQGQHRPQNAMANTASILATTRRIFQNSKQRPEYNIAALKAKSEANAEDITFSIFEKDGKITLQALKQLFGRNLNDAANCLDADRSNHICTWHERKPTDKSITSVTHNSFGVLIGADKQVPGNSCPPLEQVVSSTVDVISRIPPTAALQNGESATVKARYREYFIKFQLSLSLLFAELENKVADRLKLKIGTFHIQYQDADDDWVLIACNDDLESCLTESRSLGNNQSTCWYTKHKLIVKFN</sequence>
<evidence type="ECO:0000313" key="2">
    <source>
        <dbReference type="EMBL" id="MCD7446303.1"/>
    </source>
</evidence>
<protein>
    <recommendedName>
        <fullName evidence="1">PB1 domain-containing protein</fullName>
    </recommendedName>
</protein>
<dbReference type="EMBL" id="JACEIK010000010">
    <property type="protein sequence ID" value="MCD7446303.1"/>
    <property type="molecule type" value="Genomic_DNA"/>
</dbReference>
<comment type="caution">
    <text evidence="2">The sequence shown here is derived from an EMBL/GenBank/DDBJ whole genome shotgun (WGS) entry which is preliminary data.</text>
</comment>
<gene>
    <name evidence="2" type="ORF">HAX54_000113</name>
</gene>
<reference evidence="2 3" key="1">
    <citation type="journal article" date="2021" name="BMC Genomics">
        <title>Datura genome reveals duplications of psychoactive alkaloid biosynthetic genes and high mutation rate following tissue culture.</title>
        <authorList>
            <person name="Rajewski A."/>
            <person name="Carter-House D."/>
            <person name="Stajich J."/>
            <person name="Litt A."/>
        </authorList>
    </citation>
    <scope>NUCLEOTIDE SEQUENCE [LARGE SCALE GENOMIC DNA]</scope>
    <source>
        <strain evidence="2">AR-01</strain>
    </source>
</reference>
<accession>A0ABS8RHK3</accession>
<dbReference type="InterPro" id="IPR053793">
    <property type="entry name" value="PB1-like"/>
</dbReference>
<evidence type="ECO:0000259" key="1">
    <source>
        <dbReference type="PROSITE" id="PS51745"/>
    </source>
</evidence>
<feature type="domain" description="PB1" evidence="1">
    <location>
        <begin position="236"/>
        <end position="325"/>
    </location>
</feature>
<dbReference type="PROSITE" id="PS51745">
    <property type="entry name" value="PB1"/>
    <property type="match status" value="1"/>
</dbReference>
<dbReference type="SUPFAM" id="SSF54277">
    <property type="entry name" value="CAD &amp; PB1 domains"/>
    <property type="match status" value="1"/>
</dbReference>
<dbReference type="Proteomes" id="UP000823775">
    <property type="component" value="Unassembled WGS sequence"/>
</dbReference>
<evidence type="ECO:0000313" key="3">
    <source>
        <dbReference type="Proteomes" id="UP000823775"/>
    </source>
</evidence>
<dbReference type="InterPro" id="IPR000270">
    <property type="entry name" value="PB1_dom"/>
</dbReference>
<dbReference type="CDD" id="cd05992">
    <property type="entry name" value="PB1"/>
    <property type="match status" value="1"/>
</dbReference>
<dbReference type="PANTHER" id="PTHR32002">
    <property type="entry name" value="PROTEIN NLP8"/>
    <property type="match status" value="1"/>
</dbReference>
<dbReference type="Pfam" id="PF00564">
    <property type="entry name" value="PB1"/>
    <property type="match status" value="1"/>
</dbReference>
<dbReference type="PANTHER" id="PTHR32002:SF35">
    <property type="entry name" value="PROTEIN NLP6"/>
    <property type="match status" value="1"/>
</dbReference>
<dbReference type="Gene3D" id="3.10.20.90">
    <property type="entry name" value="Phosphatidylinositol 3-kinase Catalytic Subunit, Chain A, domain 1"/>
    <property type="match status" value="1"/>
</dbReference>
<keyword evidence="3" id="KW-1185">Reference proteome</keyword>
<name>A0ABS8RHK3_DATST</name>
<dbReference type="SMART" id="SM00666">
    <property type="entry name" value="PB1"/>
    <property type="match status" value="1"/>
</dbReference>
<proteinExistence type="predicted"/>
<dbReference type="InterPro" id="IPR045012">
    <property type="entry name" value="NLP"/>
</dbReference>